<sequence>MSTRSTRFTGITSKVSILTTAIVFLSGAATLRGGAAIADSNEDHFLTLLASEDIPALEGVPSLIDTAHKVCHALDTGTPANRVVDALVDYAVSNDPSERQYAPGRLTRTEARFVLAAVGAYCPYDQSKLAVLVTRPSSRSEPTHPAAKEIRLSDFEVHATTLASVIEATPPAGITDPDPPQIPPPSPPVGHLRTPPLPVAAPPRPQQSPARPQQPPIAPPPAAPAPVAPPPAAPAPVAPPPAAPAPVPPPPAPPASSAPPMAPGFVKLAP</sequence>
<evidence type="ECO:0000313" key="4">
    <source>
        <dbReference type="Proteomes" id="UP000467130"/>
    </source>
</evidence>
<name>A0A7I7Q1P1_9MYCO</name>
<keyword evidence="4" id="KW-1185">Reference proteome</keyword>
<evidence type="ECO:0000313" key="3">
    <source>
        <dbReference type="EMBL" id="BBY19926.1"/>
    </source>
</evidence>
<accession>A0A7I7Q1P1</accession>
<protein>
    <recommendedName>
        <fullName evidence="2">DUF732 domain-containing protein</fullName>
    </recommendedName>
</protein>
<dbReference type="Proteomes" id="UP000467130">
    <property type="component" value="Chromosome"/>
</dbReference>
<evidence type="ECO:0000256" key="1">
    <source>
        <dbReference type="SAM" id="MobiDB-lite"/>
    </source>
</evidence>
<reference evidence="3 4" key="1">
    <citation type="journal article" date="2019" name="Emerg. Microbes Infect.">
        <title>Comprehensive subspecies identification of 175 nontuberculous mycobacteria species based on 7547 genomic profiles.</title>
        <authorList>
            <person name="Matsumoto Y."/>
            <person name="Kinjo T."/>
            <person name="Motooka D."/>
            <person name="Nabeya D."/>
            <person name="Jung N."/>
            <person name="Uechi K."/>
            <person name="Horii T."/>
            <person name="Iida T."/>
            <person name="Fujita J."/>
            <person name="Nakamura S."/>
        </authorList>
    </citation>
    <scope>NUCLEOTIDE SEQUENCE [LARGE SCALE GENOMIC DNA]</scope>
    <source>
        <strain evidence="3 4">JCM 17783</strain>
    </source>
</reference>
<dbReference type="EMBL" id="AP022587">
    <property type="protein sequence ID" value="BBY19926.1"/>
    <property type="molecule type" value="Genomic_DNA"/>
</dbReference>
<gene>
    <name evidence="3" type="ORF">MSTO_01310</name>
</gene>
<dbReference type="AlphaFoldDB" id="A0A7I7Q1P1"/>
<dbReference type="KEGG" id="msto:MSTO_01310"/>
<feature type="compositionally biased region" description="Pro residues" evidence="1">
    <location>
        <begin position="195"/>
        <end position="262"/>
    </location>
</feature>
<feature type="domain" description="DUF732" evidence="2">
    <location>
        <begin position="42"/>
        <end position="123"/>
    </location>
</feature>
<proteinExistence type="predicted"/>
<evidence type="ECO:0000259" key="2">
    <source>
        <dbReference type="Pfam" id="PF05305"/>
    </source>
</evidence>
<organism evidence="3 4">
    <name type="scientific">Mycobacterium stomatepiae</name>
    <dbReference type="NCBI Taxonomy" id="470076"/>
    <lineage>
        <taxon>Bacteria</taxon>
        <taxon>Bacillati</taxon>
        <taxon>Actinomycetota</taxon>
        <taxon>Actinomycetes</taxon>
        <taxon>Mycobacteriales</taxon>
        <taxon>Mycobacteriaceae</taxon>
        <taxon>Mycobacterium</taxon>
        <taxon>Mycobacterium simiae complex</taxon>
    </lineage>
</organism>
<feature type="region of interest" description="Disordered" evidence="1">
    <location>
        <begin position="169"/>
        <end position="270"/>
    </location>
</feature>
<dbReference type="InterPro" id="IPR007969">
    <property type="entry name" value="DUF732"/>
</dbReference>
<dbReference type="Pfam" id="PF05305">
    <property type="entry name" value="DUF732"/>
    <property type="match status" value="1"/>
</dbReference>
<feature type="compositionally biased region" description="Pro residues" evidence="1">
    <location>
        <begin position="177"/>
        <end position="188"/>
    </location>
</feature>